<protein>
    <submittedName>
        <fullName evidence="2">Uncharacterized protein</fullName>
    </submittedName>
</protein>
<reference evidence="2" key="2">
    <citation type="submission" date="2025-08" db="UniProtKB">
        <authorList>
            <consortium name="RefSeq"/>
        </authorList>
    </citation>
    <scope>IDENTIFICATION</scope>
    <source>
        <tissue evidence="2">Leaves</tissue>
    </source>
</reference>
<gene>
    <name evidence="2" type="primary">LOC113724342</name>
</gene>
<evidence type="ECO:0000313" key="2">
    <source>
        <dbReference type="RefSeq" id="XP_027103053.2"/>
    </source>
</evidence>
<dbReference type="AlphaFoldDB" id="A0A6P6VJ95"/>
<dbReference type="OrthoDB" id="1430687at2759"/>
<reference evidence="1" key="1">
    <citation type="journal article" date="2025" name="Foods">
        <title>Unveiling the Microbial Signatures of Arabica Coffee Cherries: Insights into Ripeness Specific Diversity, Functional Traits, and Implications for Quality and Safety.</title>
        <authorList>
            <consortium name="RefSeq"/>
            <person name="Tenea G.N."/>
            <person name="Cifuentes V."/>
            <person name="Reyes P."/>
            <person name="Cevallos-Vallejos M."/>
        </authorList>
    </citation>
    <scope>NUCLEOTIDE SEQUENCE [LARGE SCALE GENOMIC DNA]</scope>
</reference>
<proteinExistence type="predicted"/>
<name>A0A6P6VJ95_COFAR</name>
<organism evidence="1 2">
    <name type="scientific">Coffea arabica</name>
    <name type="common">Arabian coffee</name>
    <dbReference type="NCBI Taxonomy" id="13443"/>
    <lineage>
        <taxon>Eukaryota</taxon>
        <taxon>Viridiplantae</taxon>
        <taxon>Streptophyta</taxon>
        <taxon>Embryophyta</taxon>
        <taxon>Tracheophyta</taxon>
        <taxon>Spermatophyta</taxon>
        <taxon>Magnoliopsida</taxon>
        <taxon>eudicotyledons</taxon>
        <taxon>Gunneridae</taxon>
        <taxon>Pentapetalae</taxon>
        <taxon>asterids</taxon>
        <taxon>lamiids</taxon>
        <taxon>Gentianales</taxon>
        <taxon>Rubiaceae</taxon>
        <taxon>Ixoroideae</taxon>
        <taxon>Gardenieae complex</taxon>
        <taxon>Bertiereae - Coffeeae clade</taxon>
        <taxon>Coffeeae</taxon>
        <taxon>Coffea</taxon>
    </lineage>
</organism>
<dbReference type="PANTHER" id="PTHR33116">
    <property type="entry name" value="REVERSE TRANSCRIPTASE ZINC-BINDING DOMAIN-CONTAINING PROTEIN-RELATED-RELATED"/>
    <property type="match status" value="1"/>
</dbReference>
<dbReference type="Proteomes" id="UP001652660">
    <property type="component" value="Chromosome 2c"/>
</dbReference>
<dbReference type="PANTHER" id="PTHR33116:SF86">
    <property type="entry name" value="REVERSE TRANSCRIPTASE DOMAIN-CONTAINING PROTEIN"/>
    <property type="match status" value="1"/>
</dbReference>
<accession>A0A6P6VJ95</accession>
<sequence>MLRSCLSKVISPCQSAFIPGHCITDNILIAYEINHSLKLKSCGQERSMSVKLDMSKAFDKEAERCGSISGFRIGSRGPTLSHLFFADDTLLFGKASLQEAQHIRTILDLYKAASGQEVNFDKSAVVFSKNTDPTVRRSITQLLNIMEVPTHDQYLGLPTVVGRSTSEVFSSVKERIWQKIHGWNEQRLSKAGKEIMIKAIVQAIPTYSMSCFKYPDSLLSDIQSMISNFWWGDGAKRKPIHWVSWDRMCLSTNDGGTGFRQLKAFNLALLAKQAWHIATQPSTFLHRVFKAKYFPTKDFFQDESTSRPSFTWRGLCAVRRYLLSGSKWRVGNGLHIKIWKDRWIPRPSIFKIVSPSDALPEDSTVDCLIDKDSGK</sequence>
<dbReference type="RefSeq" id="XP_027103053.2">
    <property type="nucleotide sequence ID" value="XM_027247252.2"/>
</dbReference>
<keyword evidence="1" id="KW-1185">Reference proteome</keyword>
<evidence type="ECO:0000313" key="1">
    <source>
        <dbReference type="Proteomes" id="UP001652660"/>
    </source>
</evidence>
<dbReference type="GeneID" id="113724342"/>